<name>A0A0D0B3M9_9AGAM</name>
<reference evidence="17" key="2">
    <citation type="submission" date="2015-01" db="EMBL/GenBank/DDBJ databases">
        <title>Evolutionary Origins and Diversification of the Mycorrhizal Mutualists.</title>
        <authorList>
            <consortium name="DOE Joint Genome Institute"/>
            <consortium name="Mycorrhizal Genomics Consortium"/>
            <person name="Kohler A."/>
            <person name="Kuo A."/>
            <person name="Nagy L.G."/>
            <person name="Floudas D."/>
            <person name="Copeland A."/>
            <person name="Barry K.W."/>
            <person name="Cichocki N."/>
            <person name="Veneault-Fourrey C."/>
            <person name="LaButti K."/>
            <person name="Lindquist E.A."/>
            <person name="Lipzen A."/>
            <person name="Lundell T."/>
            <person name="Morin E."/>
            <person name="Murat C."/>
            <person name="Riley R."/>
            <person name="Ohm R."/>
            <person name="Sun H."/>
            <person name="Tunlid A."/>
            <person name="Henrissat B."/>
            <person name="Grigoriev I.V."/>
            <person name="Hibbett D.S."/>
            <person name="Martin F."/>
        </authorList>
    </citation>
    <scope>NUCLEOTIDE SEQUENCE [LARGE SCALE GENOMIC DNA]</scope>
    <source>
        <strain evidence="17">UH-Slu-Lm8-n1</strain>
    </source>
</reference>
<evidence type="ECO:0000256" key="10">
    <source>
        <dbReference type="ARBA" id="ARBA00022919"/>
    </source>
</evidence>
<keyword evidence="12" id="KW-0443">Lipid metabolism</keyword>
<evidence type="ECO:0000256" key="9">
    <source>
        <dbReference type="ARBA" id="ARBA00022692"/>
    </source>
</evidence>
<dbReference type="GO" id="GO:0032259">
    <property type="term" value="P:methylation"/>
    <property type="evidence" value="ECO:0007669"/>
    <property type="project" value="UniProtKB-KW"/>
</dbReference>
<dbReference type="STRING" id="930992.A0A0D0B3M9"/>
<dbReference type="EMBL" id="KN835391">
    <property type="protein sequence ID" value="KIK38468.1"/>
    <property type="molecule type" value="Genomic_DNA"/>
</dbReference>
<dbReference type="OrthoDB" id="412182at2759"/>
<feature type="transmembrane region" description="Helical" evidence="15">
    <location>
        <begin position="57"/>
        <end position="78"/>
    </location>
</feature>
<dbReference type="GO" id="GO:0008168">
    <property type="term" value="F:methyltransferase activity"/>
    <property type="evidence" value="ECO:0007669"/>
    <property type="project" value="UniProtKB-KW"/>
</dbReference>
<comment type="similarity">
    <text evidence="4">Belongs to the CFA/CMAS family.</text>
</comment>
<dbReference type="GO" id="GO:0016020">
    <property type="term" value="C:membrane"/>
    <property type="evidence" value="ECO:0007669"/>
    <property type="project" value="UniProtKB-SubCell"/>
</dbReference>
<dbReference type="PANTHER" id="PTHR45197:SF1">
    <property type="entry name" value="SPHINGOLIPID C9-METHYLTRANSFERASE A-RELATED"/>
    <property type="match status" value="1"/>
</dbReference>
<evidence type="ECO:0000256" key="8">
    <source>
        <dbReference type="ARBA" id="ARBA00022691"/>
    </source>
</evidence>
<comment type="pathway">
    <text evidence="2">Lipid metabolism; sphingolipid metabolism.</text>
</comment>
<reference evidence="16 17" key="1">
    <citation type="submission" date="2014-04" db="EMBL/GenBank/DDBJ databases">
        <authorList>
            <consortium name="DOE Joint Genome Institute"/>
            <person name="Kuo A."/>
            <person name="Ruytinx J."/>
            <person name="Rineau F."/>
            <person name="Colpaert J."/>
            <person name="Kohler A."/>
            <person name="Nagy L.G."/>
            <person name="Floudas D."/>
            <person name="Copeland A."/>
            <person name="Barry K.W."/>
            <person name="Cichocki N."/>
            <person name="Veneault-Fourrey C."/>
            <person name="LaButti K."/>
            <person name="Lindquist E.A."/>
            <person name="Lipzen A."/>
            <person name="Lundell T."/>
            <person name="Morin E."/>
            <person name="Murat C."/>
            <person name="Sun H."/>
            <person name="Tunlid A."/>
            <person name="Henrissat B."/>
            <person name="Grigoriev I.V."/>
            <person name="Hibbett D.S."/>
            <person name="Martin F."/>
            <person name="Nordberg H.P."/>
            <person name="Cantor M.N."/>
            <person name="Hua S.X."/>
        </authorList>
    </citation>
    <scope>NUCLEOTIDE SEQUENCE [LARGE SCALE GENOMIC DNA]</scope>
    <source>
        <strain evidence="16 17">UH-Slu-Lm8-n1</strain>
    </source>
</reference>
<dbReference type="CDD" id="cd02440">
    <property type="entry name" value="AdoMet_MTases"/>
    <property type="match status" value="1"/>
</dbReference>
<dbReference type="GO" id="GO:0006665">
    <property type="term" value="P:sphingolipid metabolic process"/>
    <property type="evidence" value="ECO:0007669"/>
    <property type="project" value="UniProtKB-KW"/>
</dbReference>
<dbReference type="HOGENOM" id="CLU_026434_5_0_1"/>
<evidence type="ECO:0000256" key="13">
    <source>
        <dbReference type="ARBA" id="ARBA00023136"/>
    </source>
</evidence>
<dbReference type="InParanoid" id="A0A0D0B3M9"/>
<dbReference type="InterPro" id="IPR029063">
    <property type="entry name" value="SAM-dependent_MTases_sf"/>
</dbReference>
<sequence>MTFSPVRITNVPSIKNAPLLGLAEGNGYFSNAQLAALVLVVPWVIKRILPFVNRGGLKTYLFILVITGIPITVAYWAVASIYGRRKNVKVLMPGRDLEDYITIKDPELKEKYHGNTKIPMQVFHDAYFEGKIDFNGDVLDILEERHDWAKMVMTPELFKYVFTNLLPEVIVHSQSQDEEQVRDHYDRGDDFYSWFLGPRMIYTSGVITDANKDASLEELQDNKLRLVCSKLNLKPEDRLLDVGCGWGTLAAYAAKNYKCDVTGITLGKNQTKFGNERIKTNGVTPDKARILCMDYRDIPGGPGHFTKIVSLEMAEHVGIRRYGSFMRQMYDLLEDDGIFVLQVAGIRPSWQYEDLIWGLFMNKYIFPGADASCSLGWVVNQVEAAGFEVKNIDVLGVHYSATIWRWYLNWVSNRKEVVDKYGERWYRIWVFFLAYSTIISRQGSASVFQLTLHKNLNAYHRVMGVENHWSLQVRDGRDAEISLVE</sequence>
<keyword evidence="7" id="KW-0808">Transferase</keyword>
<keyword evidence="13 15" id="KW-0472">Membrane</keyword>
<dbReference type="EC" id="2.1.1.317" evidence="14"/>
<evidence type="ECO:0000256" key="7">
    <source>
        <dbReference type="ARBA" id="ARBA00022679"/>
    </source>
</evidence>
<dbReference type="AlphaFoldDB" id="A0A0D0B3M9"/>
<dbReference type="InterPro" id="IPR052290">
    <property type="entry name" value="Sphingo_C9-MT"/>
</dbReference>
<keyword evidence="8" id="KW-0949">S-adenosyl-L-methionine</keyword>
<accession>A0A0D0B3M9</accession>
<evidence type="ECO:0000313" key="17">
    <source>
        <dbReference type="Proteomes" id="UP000054485"/>
    </source>
</evidence>
<evidence type="ECO:0000256" key="4">
    <source>
        <dbReference type="ARBA" id="ARBA00010815"/>
    </source>
</evidence>
<evidence type="ECO:0000256" key="3">
    <source>
        <dbReference type="ARBA" id="ARBA00004991"/>
    </source>
</evidence>
<keyword evidence="5" id="KW-0444">Lipid biosynthesis</keyword>
<evidence type="ECO:0000256" key="12">
    <source>
        <dbReference type="ARBA" id="ARBA00023098"/>
    </source>
</evidence>
<keyword evidence="9 15" id="KW-0812">Transmembrane</keyword>
<proteinExistence type="inferred from homology"/>
<gene>
    <name evidence="16" type="ORF">CY34DRAFT_809301</name>
</gene>
<evidence type="ECO:0000256" key="15">
    <source>
        <dbReference type="SAM" id="Phobius"/>
    </source>
</evidence>
<protein>
    <recommendedName>
        <fullName evidence="14">sphingolipid C(9)-methyltransferase</fullName>
        <ecNumber evidence="14">2.1.1.317</ecNumber>
    </recommendedName>
</protein>
<evidence type="ECO:0000256" key="1">
    <source>
        <dbReference type="ARBA" id="ARBA00004141"/>
    </source>
</evidence>
<evidence type="ECO:0000256" key="6">
    <source>
        <dbReference type="ARBA" id="ARBA00022603"/>
    </source>
</evidence>
<evidence type="ECO:0000313" key="16">
    <source>
        <dbReference type="EMBL" id="KIK38468.1"/>
    </source>
</evidence>
<dbReference type="Gene3D" id="3.40.50.150">
    <property type="entry name" value="Vaccinia Virus protein VP39"/>
    <property type="match status" value="1"/>
</dbReference>
<comment type="subcellular location">
    <subcellularLocation>
        <location evidence="1">Membrane</location>
        <topology evidence="1">Multi-pass membrane protein</topology>
    </subcellularLocation>
</comment>
<keyword evidence="10" id="KW-0746">Sphingolipid metabolism</keyword>
<dbReference type="Pfam" id="PF02353">
    <property type="entry name" value="CMAS"/>
    <property type="match status" value="1"/>
</dbReference>
<dbReference type="PANTHER" id="PTHR45197">
    <property type="entry name" value="SYNTHASE, PUTATIVE (AFU_ORTHOLOGUE AFUA_7G04190)-RELATED"/>
    <property type="match status" value="1"/>
</dbReference>
<evidence type="ECO:0000256" key="5">
    <source>
        <dbReference type="ARBA" id="ARBA00022516"/>
    </source>
</evidence>
<organism evidence="16 17">
    <name type="scientific">Suillus luteus UH-Slu-Lm8-n1</name>
    <dbReference type="NCBI Taxonomy" id="930992"/>
    <lineage>
        <taxon>Eukaryota</taxon>
        <taxon>Fungi</taxon>
        <taxon>Dikarya</taxon>
        <taxon>Basidiomycota</taxon>
        <taxon>Agaricomycotina</taxon>
        <taxon>Agaricomycetes</taxon>
        <taxon>Agaricomycetidae</taxon>
        <taxon>Boletales</taxon>
        <taxon>Suillineae</taxon>
        <taxon>Suillaceae</taxon>
        <taxon>Suillus</taxon>
    </lineage>
</organism>
<evidence type="ECO:0000256" key="11">
    <source>
        <dbReference type="ARBA" id="ARBA00022989"/>
    </source>
</evidence>
<evidence type="ECO:0000256" key="2">
    <source>
        <dbReference type="ARBA" id="ARBA00004760"/>
    </source>
</evidence>
<dbReference type="SUPFAM" id="SSF53335">
    <property type="entry name" value="S-adenosyl-L-methionine-dependent methyltransferases"/>
    <property type="match status" value="1"/>
</dbReference>
<keyword evidence="6" id="KW-0489">Methyltransferase</keyword>
<dbReference type="Proteomes" id="UP000054485">
    <property type="component" value="Unassembled WGS sequence"/>
</dbReference>
<keyword evidence="11 15" id="KW-1133">Transmembrane helix</keyword>
<comment type="pathway">
    <text evidence="3">Sphingolipid metabolism.</text>
</comment>
<evidence type="ECO:0000256" key="14">
    <source>
        <dbReference type="ARBA" id="ARBA00039020"/>
    </source>
</evidence>
<keyword evidence="17" id="KW-1185">Reference proteome</keyword>